<dbReference type="AlphaFoldDB" id="A0A7Y7IWG3"/>
<reference evidence="8 9" key="1">
    <citation type="submission" date="2020-06" db="EMBL/GenBank/DDBJ databases">
        <title>Description of novel acetic acid bacteria.</title>
        <authorList>
            <person name="Sombolestani A."/>
        </authorList>
    </citation>
    <scope>NUCLEOTIDE SEQUENCE [LARGE SCALE GENOMIC DNA]</scope>
    <source>
        <strain evidence="8 9">LMG 31431</strain>
    </source>
</reference>
<protein>
    <submittedName>
        <fullName evidence="8">Flagellar biosynthetic protein FliO</fullName>
    </submittedName>
</protein>
<dbReference type="GO" id="GO:0044781">
    <property type="term" value="P:bacterial-type flagellum organization"/>
    <property type="evidence" value="ECO:0007669"/>
    <property type="project" value="InterPro"/>
</dbReference>
<feature type="region of interest" description="Disordered" evidence="6">
    <location>
        <begin position="107"/>
        <end position="129"/>
    </location>
</feature>
<keyword evidence="5 7" id="KW-0472">Membrane</keyword>
<comment type="caution">
    <text evidence="8">The sequence shown here is derived from an EMBL/GenBank/DDBJ whole genome shotgun (WGS) entry which is preliminary data.</text>
</comment>
<dbReference type="EMBL" id="JABXXP010000116">
    <property type="protein sequence ID" value="NVN11100.1"/>
    <property type="molecule type" value="Genomic_DNA"/>
</dbReference>
<proteinExistence type="predicted"/>
<gene>
    <name evidence="8" type="ORF">HUK84_08100</name>
</gene>
<evidence type="ECO:0000256" key="2">
    <source>
        <dbReference type="ARBA" id="ARBA00022475"/>
    </source>
</evidence>
<evidence type="ECO:0000313" key="9">
    <source>
        <dbReference type="Proteomes" id="UP000534870"/>
    </source>
</evidence>
<evidence type="ECO:0000256" key="7">
    <source>
        <dbReference type="SAM" id="Phobius"/>
    </source>
</evidence>
<accession>A0A7Y7IWG3</accession>
<keyword evidence="2" id="KW-1003">Cell membrane</keyword>
<keyword evidence="8" id="KW-0966">Cell projection</keyword>
<keyword evidence="8" id="KW-0282">Flagellum</keyword>
<evidence type="ECO:0000256" key="5">
    <source>
        <dbReference type="ARBA" id="ARBA00023136"/>
    </source>
</evidence>
<keyword evidence="4 7" id="KW-1133">Transmembrane helix</keyword>
<dbReference type="RefSeq" id="WP_176639839.1">
    <property type="nucleotide sequence ID" value="NZ_JABXXP010000116.1"/>
</dbReference>
<dbReference type="InterPro" id="IPR022781">
    <property type="entry name" value="Flagellar_biosynth_FliO"/>
</dbReference>
<evidence type="ECO:0000256" key="4">
    <source>
        <dbReference type="ARBA" id="ARBA00022989"/>
    </source>
</evidence>
<name>A0A7Y7IWG3_9PROT</name>
<keyword evidence="8" id="KW-0969">Cilium</keyword>
<evidence type="ECO:0000256" key="6">
    <source>
        <dbReference type="SAM" id="MobiDB-lite"/>
    </source>
</evidence>
<dbReference type="GO" id="GO:0016020">
    <property type="term" value="C:membrane"/>
    <property type="evidence" value="ECO:0007669"/>
    <property type="project" value="InterPro"/>
</dbReference>
<dbReference type="Proteomes" id="UP000534870">
    <property type="component" value="Unassembled WGS sequence"/>
</dbReference>
<sequence length="129" mass="13628">MPGTVTLAAARTGFPAQGTGAFVTPWLTGLASLAVVVALILLSRHALKFLEPYLLKGRRTRSLAVVESLAIDQRRRLSIIRCDRKTGLILTGGGNDVFLGWIDEAEASPPHASSPAPPDVGARDANRGT</sequence>
<evidence type="ECO:0000313" key="8">
    <source>
        <dbReference type="EMBL" id="NVN11100.1"/>
    </source>
</evidence>
<evidence type="ECO:0000256" key="1">
    <source>
        <dbReference type="ARBA" id="ARBA00004236"/>
    </source>
</evidence>
<feature type="transmembrane region" description="Helical" evidence="7">
    <location>
        <begin position="20"/>
        <end position="42"/>
    </location>
</feature>
<dbReference type="Pfam" id="PF04347">
    <property type="entry name" value="FliO"/>
    <property type="match status" value="1"/>
</dbReference>
<evidence type="ECO:0000256" key="3">
    <source>
        <dbReference type="ARBA" id="ARBA00022692"/>
    </source>
</evidence>
<organism evidence="8 9">
    <name type="scientific">Nguyenibacter vanlangensis</name>
    <dbReference type="NCBI Taxonomy" id="1216886"/>
    <lineage>
        <taxon>Bacteria</taxon>
        <taxon>Pseudomonadati</taxon>
        <taxon>Pseudomonadota</taxon>
        <taxon>Alphaproteobacteria</taxon>
        <taxon>Acetobacterales</taxon>
        <taxon>Acetobacteraceae</taxon>
        <taxon>Nguyenibacter</taxon>
    </lineage>
</organism>
<keyword evidence="3 7" id="KW-0812">Transmembrane</keyword>
<comment type="subcellular location">
    <subcellularLocation>
        <location evidence="1">Cell membrane</location>
    </subcellularLocation>
</comment>